<dbReference type="PANTHER" id="PTHR46313:SF3">
    <property type="entry name" value="PROLYCOPENE ISOMERASE, CHLOROPLASTIC"/>
    <property type="match status" value="1"/>
</dbReference>
<proteinExistence type="predicted"/>
<dbReference type="GO" id="GO:0016491">
    <property type="term" value="F:oxidoreductase activity"/>
    <property type="evidence" value="ECO:0007669"/>
    <property type="project" value="InterPro"/>
</dbReference>
<reference evidence="3 4" key="1">
    <citation type="journal article" date="2011" name="Proc. Natl. Acad. Sci. U.S.A.">
        <title>Niche of harmful alga Aureococcus anophagefferens revealed through ecogenomics.</title>
        <authorList>
            <person name="Gobler C.J."/>
            <person name="Berry D.L."/>
            <person name="Dyhrman S.T."/>
            <person name="Wilhelm S.W."/>
            <person name="Salamov A."/>
            <person name="Lobanov A.V."/>
            <person name="Zhang Y."/>
            <person name="Collier J.L."/>
            <person name="Wurch L.L."/>
            <person name="Kustka A.B."/>
            <person name="Dill B.D."/>
            <person name="Shah M."/>
            <person name="VerBerkmoes N.C."/>
            <person name="Kuo A."/>
            <person name="Terry A."/>
            <person name="Pangilinan J."/>
            <person name="Lindquist E.A."/>
            <person name="Lucas S."/>
            <person name="Paulsen I.T."/>
            <person name="Hattenrath-Lehmann T.K."/>
            <person name="Talmage S.C."/>
            <person name="Walker E.A."/>
            <person name="Koch F."/>
            <person name="Burson A.M."/>
            <person name="Marcoval M.A."/>
            <person name="Tang Y.Z."/>
            <person name="Lecleir G.R."/>
            <person name="Coyne K.J."/>
            <person name="Berg G.M."/>
            <person name="Bertrand E.M."/>
            <person name="Saito M.A."/>
            <person name="Gladyshev V.N."/>
            <person name="Grigoriev I.V."/>
        </authorList>
    </citation>
    <scope>NUCLEOTIDE SEQUENCE [LARGE SCALE GENOMIC DNA]</scope>
    <source>
        <strain evidence="4">CCMP 1984</strain>
    </source>
</reference>
<dbReference type="KEGG" id="aaf:AURANDRAFT_27062"/>
<dbReference type="eggNOG" id="KOG4254">
    <property type="taxonomic scope" value="Eukaryota"/>
</dbReference>
<feature type="signal peptide" evidence="1">
    <location>
        <begin position="1"/>
        <end position="27"/>
    </location>
</feature>
<dbReference type="InterPro" id="IPR045892">
    <property type="entry name" value="CrtISO-like"/>
</dbReference>
<dbReference type="Pfam" id="PF01593">
    <property type="entry name" value="Amino_oxidase"/>
    <property type="match status" value="1"/>
</dbReference>
<dbReference type="InParanoid" id="F0YAD7"/>
<evidence type="ECO:0000313" key="3">
    <source>
        <dbReference type="EMBL" id="EGB08019.1"/>
    </source>
</evidence>
<dbReference type="PANTHER" id="PTHR46313">
    <property type="match status" value="1"/>
</dbReference>
<evidence type="ECO:0000259" key="2">
    <source>
        <dbReference type="Pfam" id="PF01593"/>
    </source>
</evidence>
<gene>
    <name evidence="3" type="ORF">AURANDRAFT_27062</name>
</gene>
<evidence type="ECO:0000256" key="1">
    <source>
        <dbReference type="SAM" id="SignalP"/>
    </source>
</evidence>
<keyword evidence="4" id="KW-1185">Reference proteome</keyword>
<protein>
    <recommendedName>
        <fullName evidence="2">Amine oxidase domain-containing protein</fullName>
    </recommendedName>
</protein>
<dbReference type="EMBL" id="GL833129">
    <property type="protein sequence ID" value="EGB08019.1"/>
    <property type="molecule type" value="Genomic_DNA"/>
</dbReference>
<dbReference type="RefSeq" id="XP_009037381.1">
    <property type="nucleotide sequence ID" value="XM_009039133.1"/>
</dbReference>
<dbReference type="Proteomes" id="UP000002729">
    <property type="component" value="Unassembled WGS sequence"/>
</dbReference>
<sequence>MAAASSQLRGARWQLLALLLCALRASSFAPRSAPRSAARRSAPRRAAATDEAYDAVIIGSGFGGLCCGALLAHYGQRVVVLESHEHVGGCAHGFRRGAYTLDSGPSLWAGCSVPSTSPLRQVMDAVGAEVDWVTYDGWGVHDLRAGEAFRMSVGPEAFEAVVRQYGDVGQWRRLLAAIEPVVDASMACPPMALRADPLGFLRTALGPYLLPAIASTSVRARAFMPDLLTGPAAALADLADVDDAFVLKWLDYLAFALSGRPADDTVGAAVAYTLGDLHRPGAFLDYPVGGSGAVAEALAASIAKAGSEVRTRAHVAEILVEGNEARGVRLRDGSEVRARRVVSNADIWNTVKLLPARVAPAWRAATERDVAPTPSFVHLWVGFDGADIPADLDVHHTVFNEGFLGDDAAAIDARENMYIISIPSLFDAALSPEGKHVAHCYAAAHEPFEAWEHLDRTSQEYKAKKEAAAEPLWRALEAVVPDIRKRSEMVVVGTPLTHRDFLRRHRGSYGPSGVSGLANGLTPVDGLYTVGDSNFPGIGVPAAAASGILVANALAPLGDHLRLLDAMGADLKAGTAWWGEAAPPNPVAGGRIALGRSEPADTLGRAA</sequence>
<name>F0YAD7_AURAN</name>
<dbReference type="InterPro" id="IPR036188">
    <property type="entry name" value="FAD/NAD-bd_sf"/>
</dbReference>
<feature type="domain" description="Amine oxidase" evidence="2">
    <location>
        <begin position="63"/>
        <end position="554"/>
    </location>
</feature>
<accession>F0YAD7</accession>
<feature type="chain" id="PRO_5003262843" description="Amine oxidase domain-containing protein" evidence="1">
    <location>
        <begin position="28"/>
        <end position="607"/>
    </location>
</feature>
<dbReference type="GO" id="GO:0016116">
    <property type="term" value="P:carotenoid metabolic process"/>
    <property type="evidence" value="ECO:0007669"/>
    <property type="project" value="InterPro"/>
</dbReference>
<dbReference type="Gene3D" id="3.50.50.60">
    <property type="entry name" value="FAD/NAD(P)-binding domain"/>
    <property type="match status" value="2"/>
</dbReference>
<dbReference type="InterPro" id="IPR002937">
    <property type="entry name" value="Amino_oxidase"/>
</dbReference>
<dbReference type="SUPFAM" id="SSF51905">
    <property type="entry name" value="FAD/NAD(P)-binding domain"/>
    <property type="match status" value="1"/>
</dbReference>
<organism evidence="4">
    <name type="scientific">Aureococcus anophagefferens</name>
    <name type="common">Harmful bloom alga</name>
    <dbReference type="NCBI Taxonomy" id="44056"/>
    <lineage>
        <taxon>Eukaryota</taxon>
        <taxon>Sar</taxon>
        <taxon>Stramenopiles</taxon>
        <taxon>Ochrophyta</taxon>
        <taxon>Pelagophyceae</taxon>
        <taxon>Pelagomonadales</taxon>
        <taxon>Pelagomonadaceae</taxon>
        <taxon>Aureococcus</taxon>
    </lineage>
</organism>
<evidence type="ECO:0000313" key="4">
    <source>
        <dbReference type="Proteomes" id="UP000002729"/>
    </source>
</evidence>
<dbReference type="OrthoDB" id="7777654at2759"/>
<keyword evidence="1" id="KW-0732">Signal</keyword>
<dbReference type="OMA" id="WFDYLAF"/>
<dbReference type="AlphaFoldDB" id="F0YAD7"/>
<dbReference type="GeneID" id="20220296"/>